<proteinExistence type="predicted"/>
<reference evidence="1 2" key="1">
    <citation type="submission" date="2016-04" db="EMBL/GenBank/DDBJ databases">
        <title>Comparative genomics of Morganella phages MP1 and MP2 define new clades among the T4 and T7-like Viruses.</title>
        <authorList>
            <person name="Pinto G."/>
            <person name="Oliveira A."/>
            <person name="Malgorzata L."/>
            <person name="Kropinski A."/>
            <person name="Azeredo J."/>
        </authorList>
    </citation>
    <scope>NUCLEOTIDE SEQUENCE [LARGE SCALE GENOMIC DNA]</scope>
</reference>
<dbReference type="KEGG" id="vg:29068328"/>
<evidence type="ECO:0000313" key="2">
    <source>
        <dbReference type="Proteomes" id="UP000203821"/>
    </source>
</evidence>
<dbReference type="Proteomes" id="UP000203821">
    <property type="component" value="Genome"/>
</dbReference>
<name>A0A192Y9X7_9CAUD</name>
<sequence>MKLHYNRGNGQFTVRNHKRTIEAATPKRITLPSVWRMPLGEIVTLAPMVHVIIPRGKLVEAKETRKRPHVKVVVAKWPFWSLLVERIKEVF</sequence>
<evidence type="ECO:0000313" key="1">
    <source>
        <dbReference type="EMBL" id="ANM46367.1"/>
    </source>
</evidence>
<gene>
    <name evidence="1" type="ORF">MP2_gp14</name>
</gene>
<organism evidence="1 2">
    <name type="scientific">Morganella phage vB_MmoP_MP2</name>
    <dbReference type="NCBI Taxonomy" id="1852627"/>
    <lineage>
        <taxon>Viruses</taxon>
        <taxon>Duplodnaviria</taxon>
        <taxon>Heunggongvirae</taxon>
        <taxon>Uroviricota</taxon>
        <taxon>Caudoviricetes</taxon>
        <taxon>Autographivirales</taxon>
        <taxon>Autotranscriptaviridae</taxon>
        <taxon>Studiervirinae</taxon>
        <taxon>Minipunavirus</taxon>
        <taxon>Minipunavirus MP2</taxon>
    </lineage>
</organism>
<evidence type="ECO:0008006" key="3">
    <source>
        <dbReference type="Google" id="ProtNLM"/>
    </source>
</evidence>
<dbReference type="RefSeq" id="YP_009291540.1">
    <property type="nucleotide sequence ID" value="NC_031115.1"/>
</dbReference>
<protein>
    <recommendedName>
        <fullName evidence="3">Phage protein</fullName>
    </recommendedName>
</protein>
<dbReference type="GeneID" id="29068328"/>
<dbReference type="EMBL" id="KX078568">
    <property type="protein sequence ID" value="ANM46367.1"/>
    <property type="molecule type" value="Genomic_DNA"/>
</dbReference>
<keyword evidence="2" id="KW-1185">Reference proteome</keyword>
<dbReference type="OrthoDB" id="18526at10239"/>
<accession>A0A192Y9X7</accession>